<sequence length="247" mass="27137">MLNKIVELGLKHVKATFSESHSTGFSNASRSASGAMVMIPNCYGSRETQERVRRCSYAASHAAAILRGLIWMLVTEQSSLVTHVQQYCDNGSEQPFGGCNAWAVLSHVFQTILQDPQLQQTYLLIDALDECNDALDGLLEFIAQSSSASSHIKWIVSCKSQLADDRESTSPDRKAGTESGTPHRVCRKGSRQLAHVSGWEAQDRLSRFPPGLDALYGQTLLQIRQSGHASLCHRILAVLSIVRQPLT</sequence>
<dbReference type="InterPro" id="IPR056884">
    <property type="entry name" value="NPHP3-like_N"/>
</dbReference>
<evidence type="ECO:0000256" key="1">
    <source>
        <dbReference type="ARBA" id="ARBA00022737"/>
    </source>
</evidence>
<proteinExistence type="predicted"/>
<feature type="domain" description="Nephrocystin 3-like N-terminal" evidence="3">
    <location>
        <begin position="59"/>
        <end position="158"/>
    </location>
</feature>
<dbReference type="PANTHER" id="PTHR10039">
    <property type="entry name" value="AMELOGENIN"/>
    <property type="match status" value="1"/>
</dbReference>
<dbReference type="STRING" id="1073090.A0A1L9SSZ4"/>
<dbReference type="RefSeq" id="XP_022584829.1">
    <property type="nucleotide sequence ID" value="XM_022723419.1"/>
</dbReference>
<evidence type="ECO:0000313" key="4">
    <source>
        <dbReference type="EMBL" id="OJJ50319.1"/>
    </source>
</evidence>
<keyword evidence="5" id="KW-1185">Reference proteome</keyword>
<dbReference type="OrthoDB" id="538223at2759"/>
<accession>A0A1L9SSZ4</accession>
<dbReference type="EMBL" id="KV878337">
    <property type="protein sequence ID" value="OJJ50319.1"/>
    <property type="molecule type" value="Genomic_DNA"/>
</dbReference>
<name>A0A1L9SSZ4_9EURO</name>
<dbReference type="PANTHER" id="PTHR10039:SF14">
    <property type="entry name" value="NACHT DOMAIN-CONTAINING PROTEIN"/>
    <property type="match status" value="1"/>
</dbReference>
<dbReference type="GeneID" id="34609884"/>
<dbReference type="Proteomes" id="UP000184188">
    <property type="component" value="Unassembled WGS sequence"/>
</dbReference>
<organism evidence="4 5">
    <name type="scientific">Penicilliopsis zonata CBS 506.65</name>
    <dbReference type="NCBI Taxonomy" id="1073090"/>
    <lineage>
        <taxon>Eukaryota</taxon>
        <taxon>Fungi</taxon>
        <taxon>Dikarya</taxon>
        <taxon>Ascomycota</taxon>
        <taxon>Pezizomycotina</taxon>
        <taxon>Eurotiomycetes</taxon>
        <taxon>Eurotiomycetidae</taxon>
        <taxon>Eurotiales</taxon>
        <taxon>Aspergillaceae</taxon>
        <taxon>Penicilliopsis</taxon>
    </lineage>
</organism>
<feature type="region of interest" description="Disordered" evidence="2">
    <location>
        <begin position="165"/>
        <end position="185"/>
    </location>
</feature>
<dbReference type="AlphaFoldDB" id="A0A1L9SSZ4"/>
<feature type="compositionally biased region" description="Basic and acidic residues" evidence="2">
    <location>
        <begin position="165"/>
        <end position="176"/>
    </location>
</feature>
<evidence type="ECO:0000259" key="3">
    <source>
        <dbReference type="Pfam" id="PF24883"/>
    </source>
</evidence>
<evidence type="ECO:0000256" key="2">
    <source>
        <dbReference type="SAM" id="MobiDB-lite"/>
    </source>
</evidence>
<protein>
    <recommendedName>
        <fullName evidence="3">Nephrocystin 3-like N-terminal domain-containing protein</fullName>
    </recommendedName>
</protein>
<evidence type="ECO:0000313" key="5">
    <source>
        <dbReference type="Proteomes" id="UP000184188"/>
    </source>
</evidence>
<keyword evidence="1" id="KW-0677">Repeat</keyword>
<dbReference type="Pfam" id="PF24883">
    <property type="entry name" value="NPHP3_N"/>
    <property type="match status" value="1"/>
</dbReference>
<reference evidence="5" key="1">
    <citation type="journal article" date="2017" name="Genome Biol.">
        <title>Comparative genomics reveals high biological diversity and specific adaptations in the industrially and medically important fungal genus Aspergillus.</title>
        <authorList>
            <person name="de Vries R.P."/>
            <person name="Riley R."/>
            <person name="Wiebenga A."/>
            <person name="Aguilar-Osorio G."/>
            <person name="Amillis S."/>
            <person name="Uchima C.A."/>
            <person name="Anderluh G."/>
            <person name="Asadollahi M."/>
            <person name="Askin M."/>
            <person name="Barry K."/>
            <person name="Battaglia E."/>
            <person name="Bayram O."/>
            <person name="Benocci T."/>
            <person name="Braus-Stromeyer S.A."/>
            <person name="Caldana C."/>
            <person name="Canovas D."/>
            <person name="Cerqueira G.C."/>
            <person name="Chen F."/>
            <person name="Chen W."/>
            <person name="Choi C."/>
            <person name="Clum A."/>
            <person name="Dos Santos R.A."/>
            <person name="Damasio A.R."/>
            <person name="Diallinas G."/>
            <person name="Emri T."/>
            <person name="Fekete E."/>
            <person name="Flipphi M."/>
            <person name="Freyberg S."/>
            <person name="Gallo A."/>
            <person name="Gournas C."/>
            <person name="Habgood R."/>
            <person name="Hainaut M."/>
            <person name="Harispe M.L."/>
            <person name="Henrissat B."/>
            <person name="Hilden K.S."/>
            <person name="Hope R."/>
            <person name="Hossain A."/>
            <person name="Karabika E."/>
            <person name="Karaffa L."/>
            <person name="Karanyi Z."/>
            <person name="Krasevec N."/>
            <person name="Kuo A."/>
            <person name="Kusch H."/>
            <person name="LaButti K."/>
            <person name="Lagendijk E.L."/>
            <person name="Lapidus A."/>
            <person name="Levasseur A."/>
            <person name="Lindquist E."/>
            <person name="Lipzen A."/>
            <person name="Logrieco A.F."/>
            <person name="MacCabe A."/>
            <person name="Maekelae M.R."/>
            <person name="Malavazi I."/>
            <person name="Melin P."/>
            <person name="Meyer V."/>
            <person name="Mielnichuk N."/>
            <person name="Miskei M."/>
            <person name="Molnar A.P."/>
            <person name="Mule G."/>
            <person name="Ngan C.Y."/>
            <person name="Orejas M."/>
            <person name="Orosz E."/>
            <person name="Ouedraogo J.P."/>
            <person name="Overkamp K.M."/>
            <person name="Park H.-S."/>
            <person name="Perrone G."/>
            <person name="Piumi F."/>
            <person name="Punt P.J."/>
            <person name="Ram A.F."/>
            <person name="Ramon A."/>
            <person name="Rauscher S."/>
            <person name="Record E."/>
            <person name="Riano-Pachon D.M."/>
            <person name="Robert V."/>
            <person name="Roehrig J."/>
            <person name="Ruller R."/>
            <person name="Salamov A."/>
            <person name="Salih N.S."/>
            <person name="Samson R.A."/>
            <person name="Sandor E."/>
            <person name="Sanguinetti M."/>
            <person name="Schuetze T."/>
            <person name="Sepcic K."/>
            <person name="Shelest E."/>
            <person name="Sherlock G."/>
            <person name="Sophianopoulou V."/>
            <person name="Squina F.M."/>
            <person name="Sun H."/>
            <person name="Susca A."/>
            <person name="Todd R.B."/>
            <person name="Tsang A."/>
            <person name="Unkles S.E."/>
            <person name="van de Wiele N."/>
            <person name="van Rossen-Uffink D."/>
            <person name="Oliveira J.V."/>
            <person name="Vesth T.C."/>
            <person name="Visser J."/>
            <person name="Yu J.-H."/>
            <person name="Zhou M."/>
            <person name="Andersen M.R."/>
            <person name="Archer D.B."/>
            <person name="Baker S.E."/>
            <person name="Benoit I."/>
            <person name="Brakhage A.A."/>
            <person name="Braus G.H."/>
            <person name="Fischer R."/>
            <person name="Frisvad J.C."/>
            <person name="Goldman G.H."/>
            <person name="Houbraken J."/>
            <person name="Oakley B."/>
            <person name="Pocsi I."/>
            <person name="Scazzocchio C."/>
            <person name="Seiboth B."/>
            <person name="vanKuyk P.A."/>
            <person name="Wortman J."/>
            <person name="Dyer P.S."/>
            <person name="Grigoriev I.V."/>
        </authorList>
    </citation>
    <scope>NUCLEOTIDE SEQUENCE [LARGE SCALE GENOMIC DNA]</scope>
    <source>
        <strain evidence="5">CBS 506.65</strain>
    </source>
</reference>
<gene>
    <name evidence="4" type="ORF">ASPZODRAFT_13405</name>
</gene>
<dbReference type="VEuPathDB" id="FungiDB:ASPZODRAFT_13405"/>